<reference evidence="1 2" key="1">
    <citation type="submission" date="2015-11" db="EMBL/GenBank/DDBJ databases">
        <title>Genomic analysis of 38 Legionella species identifies large and diverse effector repertoires.</title>
        <authorList>
            <person name="Burstein D."/>
            <person name="Amaro F."/>
            <person name="Zusman T."/>
            <person name="Lifshitz Z."/>
            <person name="Cohen O."/>
            <person name="Gilbert J.A."/>
            <person name="Pupko T."/>
            <person name="Shuman H.A."/>
            <person name="Segal G."/>
        </authorList>
    </citation>
    <scope>NUCLEOTIDE SEQUENCE [LARGE SCALE GENOMIC DNA]</scope>
    <source>
        <strain evidence="1 2">SC-63-C7</strain>
    </source>
</reference>
<evidence type="ECO:0000313" key="1">
    <source>
        <dbReference type="EMBL" id="KTD60865.1"/>
    </source>
</evidence>
<protein>
    <recommendedName>
        <fullName evidence="3">Resolvase/invertase-type recombinase catalytic domain-containing protein</fullName>
    </recommendedName>
</protein>
<dbReference type="RefSeq" id="WP_237762096.1">
    <property type="nucleotide sequence ID" value="NZ_CAAAIH010000012.1"/>
</dbReference>
<accession>A0A0W0YVG3</accession>
<dbReference type="EMBL" id="LNYU01000047">
    <property type="protein sequence ID" value="KTD60865.1"/>
    <property type="molecule type" value="Genomic_DNA"/>
</dbReference>
<organism evidence="1 2">
    <name type="scientific">Legionella santicrucis</name>
    <dbReference type="NCBI Taxonomy" id="45074"/>
    <lineage>
        <taxon>Bacteria</taxon>
        <taxon>Pseudomonadati</taxon>
        <taxon>Pseudomonadota</taxon>
        <taxon>Gammaproteobacteria</taxon>
        <taxon>Legionellales</taxon>
        <taxon>Legionellaceae</taxon>
        <taxon>Legionella</taxon>
    </lineage>
</organism>
<proteinExistence type="predicted"/>
<name>A0A0W0YVG3_9GAMM</name>
<comment type="caution">
    <text evidence="1">The sequence shown here is derived from an EMBL/GenBank/DDBJ whole genome shotgun (WGS) entry which is preliminary data.</text>
</comment>
<gene>
    <name evidence="1" type="ORF">Lsan_1933</name>
</gene>
<dbReference type="PATRIC" id="fig|45074.5.peg.2065"/>
<dbReference type="Proteomes" id="UP000054703">
    <property type="component" value="Unassembled WGS sequence"/>
</dbReference>
<dbReference type="AlphaFoldDB" id="A0A0W0YVG3"/>
<evidence type="ECO:0008006" key="3">
    <source>
        <dbReference type="Google" id="ProtNLM"/>
    </source>
</evidence>
<dbReference type="STRING" id="45074.Lsan_1933"/>
<keyword evidence="2" id="KW-1185">Reference proteome</keyword>
<sequence length="89" mass="10050">MLITIFSILDFISERTKEGLKARAVKGIKLGKPKGVIQSSMYNPDKEKILHLYQLGVPIQKIISTHLGYGKYLSLKEFLKKCGSLENIK</sequence>
<evidence type="ECO:0000313" key="2">
    <source>
        <dbReference type="Proteomes" id="UP000054703"/>
    </source>
</evidence>